<accession>A0A143DEP5</accession>
<name>A0A143DEP5_9PROT</name>
<sequence length="376" mass="41084">MVGDAVNQSRWTRLIRFAEPGVPIDRGELADAVSSLCTEGDDALSPSEIAMAYEILGRLYPRIELAVRRRLAGTIAGRADVPGNLATLMASDAIEIAHPVLLSSPVLDDEDLENIITNQSNAHRLAICQRPEVSVRISDVLLTFDDDTICLALVRNPGARFSENGALKLLERAEHLAALRLPLVSRHILPARLIAVMVHWADDAVRSALAETYGDELPPDVKDALKQAVRDVRKETEASETHTIEAFLSSGVEAMVNAVRNGRMPQAEAEVARLSRLPAFAVSRVLYGADGEGLAVLCRSHGVSMPLFKELYSRLNGIIPFGHCQPSRLFSSALDFFSRLSAKEADAILDRWRRNPEHVRTSQPGPCRQQGLPPAS</sequence>
<dbReference type="Pfam" id="PF10098">
    <property type="entry name" value="DUF2336"/>
    <property type="match status" value="1"/>
</dbReference>
<reference evidence="2 3" key="1">
    <citation type="submission" date="2016-02" db="EMBL/GenBank/DDBJ databases">
        <title>Complete Genome of H5569, the type strain of the newly described species Haematospirillium jordaniae.</title>
        <authorList>
            <person name="Nicholson A.C."/>
            <person name="Humrighouse B.W."/>
            <person name="Loparov V."/>
            <person name="McQuiston J.R."/>
        </authorList>
    </citation>
    <scope>NUCLEOTIDE SEQUENCE [LARGE SCALE GENOMIC DNA]</scope>
    <source>
        <strain evidence="2 3">H5569</strain>
    </source>
</reference>
<dbReference type="Proteomes" id="UP000076066">
    <property type="component" value="Chromosome"/>
</dbReference>
<evidence type="ECO:0000313" key="2">
    <source>
        <dbReference type="EMBL" id="AMW35205.1"/>
    </source>
</evidence>
<dbReference type="EMBL" id="CP014525">
    <property type="protein sequence ID" value="AMW35205.1"/>
    <property type="molecule type" value="Genomic_DNA"/>
</dbReference>
<organism evidence="2 3">
    <name type="scientific">Haematospirillum jordaniae</name>
    <dbReference type="NCBI Taxonomy" id="1549855"/>
    <lineage>
        <taxon>Bacteria</taxon>
        <taxon>Pseudomonadati</taxon>
        <taxon>Pseudomonadota</taxon>
        <taxon>Alphaproteobacteria</taxon>
        <taxon>Rhodospirillales</taxon>
        <taxon>Novispirillaceae</taxon>
        <taxon>Haematospirillum</taxon>
    </lineage>
</organism>
<dbReference type="InterPro" id="IPR019285">
    <property type="entry name" value="DUF2336"/>
</dbReference>
<evidence type="ECO:0008006" key="4">
    <source>
        <dbReference type="Google" id="ProtNLM"/>
    </source>
</evidence>
<keyword evidence="3" id="KW-1185">Reference proteome</keyword>
<proteinExistence type="predicted"/>
<protein>
    <recommendedName>
        <fullName evidence="4">DUF2336 domain-containing protein</fullName>
    </recommendedName>
</protein>
<dbReference type="KEGG" id="hjo:AY555_08500"/>
<dbReference type="STRING" id="1549855.AY555_08500"/>
<feature type="region of interest" description="Disordered" evidence="1">
    <location>
        <begin position="356"/>
        <end position="376"/>
    </location>
</feature>
<dbReference type="AlphaFoldDB" id="A0A143DEP5"/>
<dbReference type="RefSeq" id="WP_066135583.1">
    <property type="nucleotide sequence ID" value="NZ_JAAVTC010000001.1"/>
</dbReference>
<evidence type="ECO:0000256" key="1">
    <source>
        <dbReference type="SAM" id="MobiDB-lite"/>
    </source>
</evidence>
<gene>
    <name evidence="2" type="ORF">AY555_08500</name>
</gene>
<dbReference type="OrthoDB" id="8194627at2"/>
<evidence type="ECO:0000313" key="3">
    <source>
        <dbReference type="Proteomes" id="UP000076066"/>
    </source>
</evidence>